<feature type="domain" description="HTH marR-type" evidence="1">
    <location>
        <begin position="23"/>
        <end position="156"/>
    </location>
</feature>
<dbReference type="Pfam" id="PF12802">
    <property type="entry name" value="MarR_2"/>
    <property type="match status" value="1"/>
</dbReference>
<dbReference type="SMART" id="SM00347">
    <property type="entry name" value="HTH_MARR"/>
    <property type="match status" value="1"/>
</dbReference>
<dbReference type="PANTHER" id="PTHR33164">
    <property type="entry name" value="TRANSCRIPTIONAL REGULATOR, MARR FAMILY"/>
    <property type="match status" value="1"/>
</dbReference>
<name>A0A290WWW0_9BURK</name>
<dbReference type="AlphaFoldDB" id="A0A290WWW0"/>
<dbReference type="KEGG" id="jsv:CNX70_15410"/>
<dbReference type="InterPro" id="IPR036390">
    <property type="entry name" value="WH_DNA-bd_sf"/>
</dbReference>
<organism evidence="2 3">
    <name type="scientific">Janthinobacterium svalbardensis</name>
    <dbReference type="NCBI Taxonomy" id="368607"/>
    <lineage>
        <taxon>Bacteria</taxon>
        <taxon>Pseudomonadati</taxon>
        <taxon>Pseudomonadota</taxon>
        <taxon>Betaproteobacteria</taxon>
        <taxon>Burkholderiales</taxon>
        <taxon>Oxalobacteraceae</taxon>
        <taxon>Janthinobacterium</taxon>
    </lineage>
</organism>
<evidence type="ECO:0000313" key="2">
    <source>
        <dbReference type="EMBL" id="ATD61389.1"/>
    </source>
</evidence>
<dbReference type="Proteomes" id="UP000218437">
    <property type="component" value="Chromosome"/>
</dbReference>
<dbReference type="PANTHER" id="PTHR33164:SF43">
    <property type="entry name" value="HTH-TYPE TRANSCRIPTIONAL REPRESSOR YETL"/>
    <property type="match status" value="1"/>
</dbReference>
<dbReference type="InterPro" id="IPR036388">
    <property type="entry name" value="WH-like_DNA-bd_sf"/>
</dbReference>
<dbReference type="Gene3D" id="1.10.10.10">
    <property type="entry name" value="Winged helix-like DNA-binding domain superfamily/Winged helix DNA-binding domain"/>
    <property type="match status" value="1"/>
</dbReference>
<sequence length="174" mass="18695">MRTNISSQSDLPDAAACPLGERSPRLFNLLNLARQNLFRSADAVFTSELGFSGTQVVALFALKGEEGCQLKDLGRLLQLKNSAVTGLVARMEENGLIVRGQSVLDARAGTLHMSPRGGEVLAAALPLLDSLNAQLKQGFSEEELAVVARFLLHASRLRFAQDQANPQTKAGVRP</sequence>
<dbReference type="RefSeq" id="WP_096235405.1">
    <property type="nucleotide sequence ID" value="NZ_CP023422.1"/>
</dbReference>
<dbReference type="SUPFAM" id="SSF46785">
    <property type="entry name" value="Winged helix' DNA-binding domain"/>
    <property type="match status" value="1"/>
</dbReference>
<protein>
    <submittedName>
        <fullName evidence="2">MarR family transcriptional regulator</fullName>
    </submittedName>
</protein>
<reference evidence="2 3" key="1">
    <citation type="submission" date="2017-09" db="EMBL/GenBank/DDBJ databases">
        <title>Complete genome sequence of Janthinobacterium svalbardensis PAMC 27463.</title>
        <authorList>
            <person name="Cho Y.-J."/>
            <person name="Cho A."/>
            <person name="Kim O.-S."/>
            <person name="Lee J.-I."/>
        </authorList>
    </citation>
    <scope>NUCLEOTIDE SEQUENCE [LARGE SCALE GENOMIC DNA]</scope>
    <source>
        <strain evidence="2 3">PAMC 27463</strain>
    </source>
</reference>
<dbReference type="GO" id="GO:0006950">
    <property type="term" value="P:response to stress"/>
    <property type="evidence" value="ECO:0007669"/>
    <property type="project" value="TreeGrafter"/>
</dbReference>
<dbReference type="InterPro" id="IPR039422">
    <property type="entry name" value="MarR/SlyA-like"/>
</dbReference>
<accession>A0A290WWW0</accession>
<gene>
    <name evidence="2" type="ORF">CNX70_15410</name>
</gene>
<evidence type="ECO:0000313" key="3">
    <source>
        <dbReference type="Proteomes" id="UP000218437"/>
    </source>
</evidence>
<dbReference type="EMBL" id="CP023422">
    <property type="protein sequence ID" value="ATD61389.1"/>
    <property type="molecule type" value="Genomic_DNA"/>
</dbReference>
<keyword evidence="3" id="KW-1185">Reference proteome</keyword>
<dbReference type="InterPro" id="IPR000835">
    <property type="entry name" value="HTH_MarR-typ"/>
</dbReference>
<dbReference type="GO" id="GO:0003700">
    <property type="term" value="F:DNA-binding transcription factor activity"/>
    <property type="evidence" value="ECO:0007669"/>
    <property type="project" value="InterPro"/>
</dbReference>
<proteinExistence type="predicted"/>
<evidence type="ECO:0000259" key="1">
    <source>
        <dbReference type="PROSITE" id="PS50995"/>
    </source>
</evidence>
<dbReference type="PROSITE" id="PS50995">
    <property type="entry name" value="HTH_MARR_2"/>
    <property type="match status" value="1"/>
</dbReference>